<dbReference type="RefSeq" id="WP_025408828.1">
    <property type="nucleotide sequence ID" value="NZ_CP005760.1"/>
</dbReference>
<evidence type="ECO:0000259" key="11">
    <source>
        <dbReference type="Pfam" id="PF02608"/>
    </source>
</evidence>
<proteinExistence type="inferred from homology"/>
<comment type="subunit">
    <text evidence="3">Monomer.</text>
</comment>
<dbReference type="InterPro" id="IPR050957">
    <property type="entry name" value="BMP_lipoprotein"/>
</dbReference>
<evidence type="ECO:0000256" key="1">
    <source>
        <dbReference type="ARBA" id="ARBA00004519"/>
    </source>
</evidence>
<evidence type="ECO:0000256" key="4">
    <source>
        <dbReference type="ARBA" id="ARBA00022448"/>
    </source>
</evidence>
<evidence type="ECO:0000256" key="8">
    <source>
        <dbReference type="ARBA" id="ARBA00023136"/>
    </source>
</evidence>
<dbReference type="GO" id="GO:0005886">
    <property type="term" value="C:plasma membrane"/>
    <property type="evidence" value="ECO:0007669"/>
    <property type="project" value="UniProtKB-SubCell"/>
</dbReference>
<evidence type="ECO:0000313" key="12">
    <source>
        <dbReference type="EMBL" id="AHH11605.1"/>
    </source>
</evidence>
<dbReference type="CDD" id="cd06354">
    <property type="entry name" value="PBP1_PrnA-like"/>
    <property type="match status" value="1"/>
</dbReference>
<accession>W5SXG6</accession>
<evidence type="ECO:0000256" key="7">
    <source>
        <dbReference type="ARBA" id="ARBA00022729"/>
    </source>
</evidence>
<geneLocation type="plasmid" evidence="12">
    <name>unnamed</name>
</geneLocation>
<keyword evidence="4" id="KW-0813">Transport</keyword>
<dbReference type="PROSITE" id="PS51257">
    <property type="entry name" value="PROKAR_LIPOPROTEIN"/>
    <property type="match status" value="1"/>
</dbReference>
<feature type="domain" description="ABC transporter substrate-binding protein PnrA-like" evidence="11">
    <location>
        <begin position="36"/>
        <end position="348"/>
    </location>
</feature>
<keyword evidence="9" id="KW-0564">Palmitate</keyword>
<dbReference type="HOGENOM" id="CLU_038813_0_2_12"/>
<sequence length="364" mass="41186">MSRNLFFLFFLFFMSCFFTQVKEELAGDVFEHKIIMGIIAPGRFDDNGYFQNAFEGALELSNVFGIKLIPKVLTPYPIEDRKLITSDELLTEDVLALQNEGVNFIWFISSYFSDMAIRFAYENPHVFYAIVDDMGHNDMDKLPKNLVAFSFRVEEGAFLAGYIASKMSKKKKLGFVTGASIMRNVERFLVGFRAGAFYENPKTRVILRRVLEHTDESVGEDIAKYMYIEDGVDVIFPVMGPAVFGIFRIAKELGTGHYVIGVNKDQSHLAPGHFITSVIRNLGKAIYDCSSSAIQNHYLDSGGVIKEGIKEGIIDVIKDPNVIGDDLVNEIKMLQEQIVKGELVIPSTDYELDVFKDKIRTLRR</sequence>
<dbReference type="Pfam" id="PF02608">
    <property type="entry name" value="Bmp"/>
    <property type="match status" value="1"/>
</dbReference>
<keyword evidence="7" id="KW-0732">Signal</keyword>
<comment type="similarity">
    <text evidence="2">Belongs to the BMP lipoprotein family.</text>
</comment>
<keyword evidence="12" id="KW-0614">Plasmid</keyword>
<dbReference type="InterPro" id="IPR028082">
    <property type="entry name" value="Peripla_BP_I"/>
</dbReference>
<comment type="subcellular location">
    <subcellularLocation>
        <location evidence="1">Cell inner membrane</location>
        <topology evidence="1">Lipid-anchor</topology>
    </subcellularLocation>
</comment>
<evidence type="ECO:0000256" key="5">
    <source>
        <dbReference type="ARBA" id="ARBA00022475"/>
    </source>
</evidence>
<keyword evidence="5" id="KW-1003">Cell membrane</keyword>
<dbReference type="EMBL" id="CP005760">
    <property type="protein sequence ID" value="AHH11605.1"/>
    <property type="molecule type" value="Genomic_DNA"/>
</dbReference>
<keyword evidence="6" id="KW-0997">Cell inner membrane</keyword>
<dbReference type="SUPFAM" id="SSF53822">
    <property type="entry name" value="Periplasmic binding protein-like I"/>
    <property type="match status" value="1"/>
</dbReference>
<evidence type="ECO:0000256" key="3">
    <source>
        <dbReference type="ARBA" id="ARBA00011245"/>
    </source>
</evidence>
<evidence type="ECO:0000256" key="2">
    <source>
        <dbReference type="ARBA" id="ARBA00008610"/>
    </source>
</evidence>
<protein>
    <submittedName>
        <fullName evidence="12">Basic membrane protein C</fullName>
    </submittedName>
</protein>
<reference evidence="12" key="1">
    <citation type="submission" date="2013-04" db="EMBL/GenBank/DDBJ databases">
        <title>Comparative Genomics of Relapsing Fever Spirochetes.</title>
        <authorList>
            <person name="Schwan T.G."/>
            <person name="Raffel S.J."/>
            <person name="Porcella S.F."/>
            <person name="Martens C.A."/>
            <person name="Bruno D.P."/>
            <person name="Ricklefs S.M."/>
            <person name="Barbian K.B."/>
        </authorList>
    </citation>
    <scope>NUCLEOTIDE SEQUENCE</scope>
    <source>
        <strain evidence="12">Co53</strain>
        <plasmid evidence="12">unnamed</plasmid>
    </source>
</reference>
<gene>
    <name evidence="12" type="ORF">BCO_0077103</name>
</gene>
<dbReference type="PANTHER" id="PTHR34296:SF2">
    <property type="entry name" value="ABC TRANSPORTER GUANOSINE-BINDING PROTEIN NUPN"/>
    <property type="match status" value="1"/>
</dbReference>
<dbReference type="Gene3D" id="3.40.50.2300">
    <property type="match status" value="2"/>
</dbReference>
<evidence type="ECO:0000256" key="10">
    <source>
        <dbReference type="ARBA" id="ARBA00023288"/>
    </source>
</evidence>
<evidence type="ECO:0000256" key="9">
    <source>
        <dbReference type="ARBA" id="ARBA00023139"/>
    </source>
</evidence>
<dbReference type="InterPro" id="IPR003760">
    <property type="entry name" value="PnrA-like"/>
</dbReference>
<name>W5SXG6_9SPIR</name>
<keyword evidence="10" id="KW-0449">Lipoprotein</keyword>
<dbReference type="AlphaFoldDB" id="W5SXG6"/>
<dbReference type="PANTHER" id="PTHR34296">
    <property type="entry name" value="TRANSCRIPTIONAL ACTIVATOR PROTEIN MED"/>
    <property type="match status" value="1"/>
</dbReference>
<evidence type="ECO:0000256" key="6">
    <source>
        <dbReference type="ARBA" id="ARBA00022519"/>
    </source>
</evidence>
<keyword evidence="8" id="KW-0472">Membrane</keyword>
<organism evidence="12">
    <name type="scientific">Borrelia coriaceae ATCC 43381</name>
    <dbReference type="NCBI Taxonomy" id="1408429"/>
    <lineage>
        <taxon>Bacteria</taxon>
        <taxon>Pseudomonadati</taxon>
        <taxon>Spirochaetota</taxon>
        <taxon>Spirochaetia</taxon>
        <taxon>Spirochaetales</taxon>
        <taxon>Borreliaceae</taxon>
        <taxon>Borrelia</taxon>
    </lineage>
</organism>